<accession>A0A9D2C9E6</accession>
<dbReference type="InterPro" id="IPR002925">
    <property type="entry name" value="Dienelactn_hydro"/>
</dbReference>
<dbReference type="Proteomes" id="UP000824005">
    <property type="component" value="Unassembled WGS sequence"/>
</dbReference>
<keyword evidence="2" id="KW-0378">Hydrolase</keyword>
<evidence type="ECO:0000313" key="3">
    <source>
        <dbReference type="Proteomes" id="UP000824005"/>
    </source>
</evidence>
<protein>
    <submittedName>
        <fullName evidence="2">Alpha/beta fold hydrolase</fullName>
    </submittedName>
</protein>
<dbReference type="InterPro" id="IPR029058">
    <property type="entry name" value="AB_hydrolase_fold"/>
</dbReference>
<reference evidence="2" key="2">
    <citation type="submission" date="2021-04" db="EMBL/GenBank/DDBJ databases">
        <authorList>
            <person name="Gilroy R."/>
        </authorList>
    </citation>
    <scope>NUCLEOTIDE SEQUENCE</scope>
    <source>
        <strain evidence="2">ChiGjej1B1-98</strain>
    </source>
</reference>
<dbReference type="InterPro" id="IPR051049">
    <property type="entry name" value="Dienelactone_hydrolase-like"/>
</dbReference>
<proteinExistence type="predicted"/>
<dbReference type="GO" id="GO:0016787">
    <property type="term" value="F:hydrolase activity"/>
    <property type="evidence" value="ECO:0007669"/>
    <property type="project" value="UniProtKB-KW"/>
</dbReference>
<dbReference type="Pfam" id="PF01738">
    <property type="entry name" value="DLH"/>
    <property type="match status" value="1"/>
</dbReference>
<dbReference type="AlphaFoldDB" id="A0A9D2C9E6"/>
<dbReference type="EMBL" id="DXDC01000163">
    <property type="protein sequence ID" value="HIY65748.1"/>
    <property type="molecule type" value="Genomic_DNA"/>
</dbReference>
<dbReference type="PANTHER" id="PTHR46623:SF6">
    <property type="entry name" value="ALPHA_BETA-HYDROLASES SUPERFAMILY PROTEIN"/>
    <property type="match status" value="1"/>
</dbReference>
<reference evidence="2" key="1">
    <citation type="journal article" date="2021" name="PeerJ">
        <title>Extensive microbial diversity within the chicken gut microbiome revealed by metagenomics and culture.</title>
        <authorList>
            <person name="Gilroy R."/>
            <person name="Ravi A."/>
            <person name="Getino M."/>
            <person name="Pursley I."/>
            <person name="Horton D.L."/>
            <person name="Alikhan N.F."/>
            <person name="Baker D."/>
            <person name="Gharbi K."/>
            <person name="Hall N."/>
            <person name="Watson M."/>
            <person name="Adriaenssens E.M."/>
            <person name="Foster-Nyarko E."/>
            <person name="Jarju S."/>
            <person name="Secka A."/>
            <person name="Antonio M."/>
            <person name="Oren A."/>
            <person name="Chaudhuri R.R."/>
            <person name="La Ragione R."/>
            <person name="Hildebrand F."/>
            <person name="Pallen M.J."/>
        </authorList>
    </citation>
    <scope>NUCLEOTIDE SEQUENCE</scope>
    <source>
        <strain evidence="2">ChiGjej1B1-98</strain>
    </source>
</reference>
<comment type="caution">
    <text evidence="2">The sequence shown here is derived from an EMBL/GenBank/DDBJ whole genome shotgun (WGS) entry which is preliminary data.</text>
</comment>
<gene>
    <name evidence="2" type="ORF">H9830_05665</name>
</gene>
<dbReference type="PANTHER" id="PTHR46623">
    <property type="entry name" value="CARBOXYMETHYLENEBUTENOLIDASE-RELATED"/>
    <property type="match status" value="1"/>
</dbReference>
<sequence>MVINSSKDAQVHWYGQEGQPLVVLLHDYMGRLPWIDAYARRLAEQGYWVGVPDFFAGRSTTDHDDAVSLMQERMQDLPNALRIVQEVIGEGRALGSRAVALIGFSMGTRLGLAYASEHPGVDAMVGYYGRPHDPSAHVRMPVLFQLGYDDDATDAKALQSEMAEQGFEEIEIVVEPDARHGFQNEQNTEKFDADAAERAWQRTLAFLRARVLG</sequence>
<feature type="domain" description="Dienelactone hydrolase" evidence="1">
    <location>
        <begin position="19"/>
        <end position="209"/>
    </location>
</feature>
<organism evidence="2 3">
    <name type="scientific">Candidatus Agrococcus pullicola</name>
    <dbReference type="NCBI Taxonomy" id="2838429"/>
    <lineage>
        <taxon>Bacteria</taxon>
        <taxon>Bacillati</taxon>
        <taxon>Actinomycetota</taxon>
        <taxon>Actinomycetes</taxon>
        <taxon>Micrococcales</taxon>
        <taxon>Microbacteriaceae</taxon>
        <taxon>Agrococcus</taxon>
    </lineage>
</organism>
<name>A0A9D2C9E6_9MICO</name>
<evidence type="ECO:0000313" key="2">
    <source>
        <dbReference type="EMBL" id="HIY65748.1"/>
    </source>
</evidence>
<evidence type="ECO:0000259" key="1">
    <source>
        <dbReference type="Pfam" id="PF01738"/>
    </source>
</evidence>
<dbReference type="SUPFAM" id="SSF53474">
    <property type="entry name" value="alpha/beta-Hydrolases"/>
    <property type="match status" value="1"/>
</dbReference>
<dbReference type="Gene3D" id="3.40.50.1820">
    <property type="entry name" value="alpha/beta hydrolase"/>
    <property type="match status" value="1"/>
</dbReference>